<dbReference type="InterPro" id="IPR009525">
    <property type="entry name" value="DUF1145"/>
</dbReference>
<organism evidence="2 3">
    <name type="scientific">Pseudomonas putida</name>
    <name type="common">Arthrobacter siderocapsulatus</name>
    <dbReference type="NCBI Taxonomy" id="303"/>
    <lineage>
        <taxon>Bacteria</taxon>
        <taxon>Pseudomonadati</taxon>
        <taxon>Pseudomonadota</taxon>
        <taxon>Gammaproteobacteria</taxon>
        <taxon>Pseudomonadales</taxon>
        <taxon>Pseudomonadaceae</taxon>
        <taxon>Pseudomonas</taxon>
    </lineage>
</organism>
<dbReference type="EMBL" id="MKZO01000033">
    <property type="protein sequence ID" value="OLS61395.1"/>
    <property type="molecule type" value="Genomic_DNA"/>
</dbReference>
<dbReference type="Pfam" id="PF06611">
    <property type="entry name" value="DUF1145"/>
    <property type="match status" value="1"/>
</dbReference>
<name>A0A1Q9R206_PSEPU</name>
<evidence type="ECO:0000313" key="2">
    <source>
        <dbReference type="EMBL" id="OLS61395.1"/>
    </source>
</evidence>
<evidence type="ECO:0008006" key="4">
    <source>
        <dbReference type="Google" id="ProtNLM"/>
    </source>
</evidence>
<dbReference type="RefSeq" id="WP_075804512.1">
    <property type="nucleotide sequence ID" value="NZ_MKZO01000033.1"/>
</dbReference>
<dbReference type="OrthoDB" id="7032679at2"/>
<protein>
    <recommendedName>
        <fullName evidence="4">DUF1145 domain-containing protein</fullName>
    </recommendedName>
</protein>
<comment type="caution">
    <text evidence="2">The sequence shown here is derived from an EMBL/GenBank/DDBJ whole genome shotgun (WGS) entry which is preliminary data.</text>
</comment>
<sequence length="91" mass="10514">MKKLLGLFKVLTVLFWWVVLANLLMPAEKPFHQLINLAGVALLGLHLLEVLFYNGRLRERSHRWFDRLQILLVGIFHILSIPAPPKDVPHA</sequence>
<gene>
    <name evidence="2" type="ORF">PSEMO_37350</name>
</gene>
<keyword evidence="1" id="KW-1133">Transmembrane helix</keyword>
<feature type="transmembrane region" description="Helical" evidence="1">
    <location>
        <begin position="31"/>
        <end position="52"/>
    </location>
</feature>
<reference evidence="2 3" key="1">
    <citation type="submission" date="2016-10" db="EMBL/GenBank/DDBJ databases">
        <title>Genome Sequence of Pseudomonas putida GM4FR.</title>
        <authorList>
            <person name="Poehlein A."/>
            <person name="Wemheuer F."/>
            <person name="Hollensteiner J."/>
            <person name="Wemheuer B."/>
        </authorList>
    </citation>
    <scope>NUCLEOTIDE SEQUENCE [LARGE SCALE GENOMIC DNA]</scope>
    <source>
        <strain evidence="2 3">GM4FR</strain>
    </source>
</reference>
<keyword evidence="1" id="KW-0812">Transmembrane</keyword>
<dbReference type="Proteomes" id="UP000186736">
    <property type="component" value="Unassembled WGS sequence"/>
</dbReference>
<keyword evidence="1" id="KW-0472">Membrane</keyword>
<evidence type="ECO:0000313" key="3">
    <source>
        <dbReference type="Proteomes" id="UP000186736"/>
    </source>
</evidence>
<accession>A0A1Q9R206</accession>
<dbReference type="AlphaFoldDB" id="A0A1Q9R206"/>
<evidence type="ECO:0000256" key="1">
    <source>
        <dbReference type="SAM" id="Phobius"/>
    </source>
</evidence>
<proteinExistence type="predicted"/>
<dbReference type="PANTHER" id="PTHR38775:SF1">
    <property type="entry name" value="INNER MEMBRANE PROTEIN"/>
    <property type="match status" value="1"/>
</dbReference>
<dbReference type="PANTHER" id="PTHR38775">
    <property type="entry name" value="INNER MEMBRANE PROTEIN-RELATED"/>
    <property type="match status" value="1"/>
</dbReference>